<evidence type="ECO:0000259" key="11">
    <source>
        <dbReference type="PROSITE" id="PS51384"/>
    </source>
</evidence>
<evidence type="ECO:0000313" key="12">
    <source>
        <dbReference type="EMBL" id="CEM29176.1"/>
    </source>
</evidence>
<dbReference type="AlphaFoldDB" id="A0A0G4GHV1"/>
<dbReference type="Gene3D" id="3.40.50.360">
    <property type="match status" value="1"/>
</dbReference>
<sequence length="708" mass="79315">MERPKQYSTASALAATAVVTSIGVSLYLLWRRMRAAANDRLGGESSKLTALNGVAESPGAASKSTEEDDAERVYMYFGSQTGTAESFAKELGRLAGEKDIPTEVIDMEDFEAERFVKHRWVVLVLATYGEGDPTDNAVAFHKWLTSSERDECLDDMHLAIMGLGNRQYINFNEMAKKAEKLLSKMQAHVICKTGMGDDDQDIESDFSAWQDLFWPALIKARAADKGEELNAAELVRAASKTLDDIHDHKDAWKKRAPLELSIAPTTAEFDATHQPQMTGVDLASRFYFHSHEATVVVDRELRQQPDPEEGLSTHHVEVDISGCPELSYVTADNLDILPENPPELVQWFAERLGVKGQHAAALDYYIHLTPAAGDEDSHKRPFPTPCTLRDALTRYCDLAALPQKSALKDLACFVTDANELSSLEQLLSEHHKDDFKHLVKDLEMTLKEFVELFMTSAKFDLGAFLQLVTRNRPRPYTISSSSKEFSRCVSVTVSIVSHDLKPLTTTIMKLREHGYAVSVSDDAAREIGERPRRFEGICSTFLCRRLAKQHKLLVGVKPSTFRLPAEPSTPIIMVGAGTGIAPFRGFWREFAYENRPRGETALFFGCTHSQKDWVYRDEMESAAAQRETVLTHLVCAFSREQTHKVYVQHKLKEEQGMVKTILNNGGYVFVCGATAMGRSVIDALNNIMGEGFVDTLKHEHRWVEELWS</sequence>
<keyword evidence="4" id="KW-0288">FMN</keyword>
<name>A0A0G4GHV1_VITBC</name>
<dbReference type="InterPro" id="IPR001094">
    <property type="entry name" value="Flavdoxin-like"/>
</dbReference>
<dbReference type="FunCoup" id="A0A0G4GHV1">
    <property type="interactions" value="360"/>
</dbReference>
<dbReference type="OrthoDB" id="1688044at2759"/>
<dbReference type="InterPro" id="IPR017927">
    <property type="entry name" value="FAD-bd_FR_type"/>
</dbReference>
<dbReference type="OMA" id="CAPVNRD"/>
<dbReference type="PRINTS" id="PR00369">
    <property type="entry name" value="FLAVODOXIN"/>
</dbReference>
<dbReference type="Pfam" id="PF00258">
    <property type="entry name" value="Flavodoxin_1"/>
    <property type="match status" value="1"/>
</dbReference>
<dbReference type="InParanoid" id="A0A0G4GHV1"/>
<protein>
    <recommendedName>
        <fullName evidence="8">NADPH--hemoprotein reductase</fullName>
        <ecNumber evidence="8">1.6.2.4</ecNumber>
    </recommendedName>
</protein>
<keyword evidence="3" id="KW-0285">Flavoprotein</keyword>
<dbReference type="EMBL" id="CDMY01000666">
    <property type="protein sequence ID" value="CEM29176.1"/>
    <property type="molecule type" value="Genomic_DNA"/>
</dbReference>
<dbReference type="PANTHER" id="PTHR19384:SF17">
    <property type="entry name" value="NADPH--CYTOCHROME P450 REDUCTASE"/>
    <property type="match status" value="1"/>
</dbReference>
<proteinExistence type="predicted"/>
<dbReference type="GO" id="GO:0003958">
    <property type="term" value="F:NADPH-hemoprotein reductase activity"/>
    <property type="evidence" value="ECO:0007669"/>
    <property type="project" value="UniProtKB-EC"/>
</dbReference>
<dbReference type="Gene3D" id="3.40.50.80">
    <property type="entry name" value="Nucleotide-binding domain of ferredoxin-NADP reductase (FNR) module"/>
    <property type="match status" value="1"/>
</dbReference>
<dbReference type="SUPFAM" id="SSF52343">
    <property type="entry name" value="Ferredoxin reductase-like, C-terminal NADP-linked domain"/>
    <property type="match status" value="1"/>
</dbReference>
<dbReference type="PANTHER" id="PTHR19384">
    <property type="entry name" value="NITRIC OXIDE SYNTHASE-RELATED"/>
    <property type="match status" value="1"/>
</dbReference>
<evidence type="ECO:0000259" key="10">
    <source>
        <dbReference type="PROSITE" id="PS50902"/>
    </source>
</evidence>
<evidence type="ECO:0000256" key="1">
    <source>
        <dbReference type="ARBA" id="ARBA00001917"/>
    </source>
</evidence>
<dbReference type="Pfam" id="PF00175">
    <property type="entry name" value="NAD_binding_1"/>
    <property type="match status" value="1"/>
</dbReference>
<evidence type="ECO:0000256" key="9">
    <source>
        <dbReference type="SAM" id="Phobius"/>
    </source>
</evidence>
<evidence type="ECO:0000256" key="8">
    <source>
        <dbReference type="ARBA" id="ARBA00023797"/>
    </source>
</evidence>
<dbReference type="EC" id="1.6.2.4" evidence="8"/>
<dbReference type="InterPro" id="IPR001433">
    <property type="entry name" value="OxRdtase_FAD/NAD-bd"/>
</dbReference>
<keyword evidence="13" id="KW-1185">Reference proteome</keyword>
<dbReference type="Gene3D" id="1.20.990.10">
    <property type="entry name" value="NADPH-cytochrome p450 Reductase, Chain A, domain 3"/>
    <property type="match status" value="1"/>
</dbReference>
<comment type="cofactor">
    <cofactor evidence="2">
        <name>FAD</name>
        <dbReference type="ChEBI" id="CHEBI:57692"/>
    </cofactor>
</comment>
<keyword evidence="9" id="KW-0812">Transmembrane</keyword>
<evidence type="ECO:0000256" key="3">
    <source>
        <dbReference type="ARBA" id="ARBA00022630"/>
    </source>
</evidence>
<dbReference type="VEuPathDB" id="CryptoDB:Vbra_10009"/>
<dbReference type="SUPFAM" id="SSF63380">
    <property type="entry name" value="Riboflavin synthase domain-like"/>
    <property type="match status" value="1"/>
</dbReference>
<dbReference type="GO" id="GO:0005829">
    <property type="term" value="C:cytosol"/>
    <property type="evidence" value="ECO:0007669"/>
    <property type="project" value="TreeGrafter"/>
</dbReference>
<dbReference type="InterPro" id="IPR023173">
    <property type="entry name" value="NADPH_Cyt_P450_Rdtase_alpha"/>
</dbReference>
<dbReference type="Proteomes" id="UP000041254">
    <property type="component" value="Unassembled WGS sequence"/>
</dbReference>
<dbReference type="Gene3D" id="2.40.30.10">
    <property type="entry name" value="Translation factors"/>
    <property type="match status" value="1"/>
</dbReference>
<feature type="transmembrane region" description="Helical" evidence="9">
    <location>
        <begin position="12"/>
        <end position="30"/>
    </location>
</feature>
<gene>
    <name evidence="12" type="ORF">Vbra_10009</name>
</gene>
<reference evidence="12 13" key="1">
    <citation type="submission" date="2014-11" db="EMBL/GenBank/DDBJ databases">
        <authorList>
            <person name="Zhu J."/>
            <person name="Qi W."/>
            <person name="Song R."/>
        </authorList>
    </citation>
    <scope>NUCLEOTIDE SEQUENCE [LARGE SCALE GENOMIC DNA]</scope>
</reference>
<evidence type="ECO:0000256" key="5">
    <source>
        <dbReference type="ARBA" id="ARBA00022827"/>
    </source>
</evidence>
<keyword evidence="5" id="KW-0274">FAD</keyword>
<dbReference type="InterPro" id="IPR017938">
    <property type="entry name" value="Riboflavin_synthase-like_b-brl"/>
</dbReference>
<dbReference type="Pfam" id="PF00667">
    <property type="entry name" value="FAD_binding_1"/>
    <property type="match status" value="1"/>
</dbReference>
<dbReference type="GO" id="GO:0050660">
    <property type="term" value="F:flavin adenine dinucleotide binding"/>
    <property type="evidence" value="ECO:0007669"/>
    <property type="project" value="TreeGrafter"/>
</dbReference>
<evidence type="ECO:0000256" key="6">
    <source>
        <dbReference type="ARBA" id="ARBA00022857"/>
    </source>
</evidence>
<evidence type="ECO:0000313" key="13">
    <source>
        <dbReference type="Proteomes" id="UP000041254"/>
    </source>
</evidence>
<organism evidence="12 13">
    <name type="scientific">Vitrella brassicaformis (strain CCMP3155)</name>
    <dbReference type="NCBI Taxonomy" id="1169540"/>
    <lineage>
        <taxon>Eukaryota</taxon>
        <taxon>Sar</taxon>
        <taxon>Alveolata</taxon>
        <taxon>Colpodellida</taxon>
        <taxon>Vitrellaceae</taxon>
        <taxon>Vitrella</taxon>
    </lineage>
</organism>
<keyword evidence="7" id="KW-0560">Oxidoreductase</keyword>
<dbReference type="STRING" id="1169540.A0A0G4GHV1"/>
<evidence type="ECO:0000256" key="4">
    <source>
        <dbReference type="ARBA" id="ARBA00022643"/>
    </source>
</evidence>
<dbReference type="PRINTS" id="PR00371">
    <property type="entry name" value="FPNCR"/>
</dbReference>
<evidence type="ECO:0000256" key="7">
    <source>
        <dbReference type="ARBA" id="ARBA00023002"/>
    </source>
</evidence>
<dbReference type="InterPro" id="IPR039261">
    <property type="entry name" value="FNR_nucleotide-bd"/>
</dbReference>
<keyword evidence="6" id="KW-0521">NADP</keyword>
<keyword evidence="9" id="KW-0472">Membrane</keyword>
<dbReference type="InterPro" id="IPR003097">
    <property type="entry name" value="CysJ-like_FAD-binding"/>
</dbReference>
<accession>A0A0G4GHV1</accession>
<feature type="domain" description="Flavodoxin-like" evidence="10">
    <location>
        <begin position="73"/>
        <end position="214"/>
    </location>
</feature>
<dbReference type="PhylomeDB" id="A0A0G4GHV1"/>
<dbReference type="PROSITE" id="PS50902">
    <property type="entry name" value="FLAVODOXIN_LIKE"/>
    <property type="match status" value="1"/>
</dbReference>
<evidence type="ECO:0000256" key="2">
    <source>
        <dbReference type="ARBA" id="ARBA00001974"/>
    </source>
</evidence>
<dbReference type="GO" id="GO:0010181">
    <property type="term" value="F:FMN binding"/>
    <property type="evidence" value="ECO:0007669"/>
    <property type="project" value="InterPro"/>
</dbReference>
<feature type="domain" description="FAD-binding FR-type" evidence="11">
    <location>
        <begin position="288"/>
        <end position="564"/>
    </location>
</feature>
<dbReference type="SUPFAM" id="SSF52218">
    <property type="entry name" value="Flavoproteins"/>
    <property type="match status" value="1"/>
</dbReference>
<dbReference type="InterPro" id="IPR001709">
    <property type="entry name" value="Flavoprot_Pyr_Nucl_cyt_Rdtase"/>
</dbReference>
<dbReference type="InterPro" id="IPR029039">
    <property type="entry name" value="Flavoprotein-like_sf"/>
</dbReference>
<dbReference type="PROSITE" id="PS51384">
    <property type="entry name" value="FAD_FR"/>
    <property type="match status" value="1"/>
</dbReference>
<keyword evidence="9" id="KW-1133">Transmembrane helix</keyword>
<dbReference type="InterPro" id="IPR008254">
    <property type="entry name" value="Flavodoxin/NO_synth"/>
</dbReference>
<comment type="cofactor">
    <cofactor evidence="1">
        <name>FMN</name>
        <dbReference type="ChEBI" id="CHEBI:58210"/>
    </cofactor>
</comment>